<dbReference type="AlphaFoldDB" id="A0A0R1U573"/>
<dbReference type="OrthoDB" id="2240743at2"/>
<gene>
    <name evidence="3" type="ORF">FC50_GL000696</name>
</gene>
<keyword evidence="4" id="KW-1185">Reference proteome</keyword>
<sequence length="393" mass="42948">MNDRERIIDLIKRGVISSAEGLTLLEDIAKQGGVTGRSGRTIVVDWHGDDATTMTTAARVRQHNEQAVLRAEETRTPNKGAAGTPSSSDERDEEQATVGKRPLRYLFRRSMRDVIDNVDWHDVARRLPGGQNRRGTKTFDFADCTASVLAFEVANGSVHYRTWDEPGVHITADVRVYGRNDGDPAQILADRSVIHADGDSLSFRVPDKRITVDLDVRLPRREYDHFDTQVLNGDVAFDEISGQDFYVKLANGNLRVRSLKASMFEVENVNGDISVRDLAAQDAVMSTVNGDLTVIGTVNALRFQTVNGVARADMNAPVESITGASVNGNVGVSLPRNAALTGHVQTQFGRLVFQAHDVPNPENARQVDLNRSGEKSGNLSLSTGAGDILIFDN</sequence>
<dbReference type="Pfam" id="PF13349">
    <property type="entry name" value="DUF4097"/>
    <property type="match status" value="1"/>
</dbReference>
<reference evidence="3 4" key="1">
    <citation type="journal article" date="2015" name="Genome Announc.">
        <title>Expanding the biotechnology potential of lactobacilli through comparative genomics of 213 strains and associated genera.</title>
        <authorList>
            <person name="Sun Z."/>
            <person name="Harris H.M."/>
            <person name="McCann A."/>
            <person name="Guo C."/>
            <person name="Argimon S."/>
            <person name="Zhang W."/>
            <person name="Yang X."/>
            <person name="Jeffery I.B."/>
            <person name="Cooney J.C."/>
            <person name="Kagawa T.F."/>
            <person name="Liu W."/>
            <person name="Song Y."/>
            <person name="Salvetti E."/>
            <person name="Wrobel A."/>
            <person name="Rasinkangas P."/>
            <person name="Parkhill J."/>
            <person name="Rea M.C."/>
            <person name="O'Sullivan O."/>
            <person name="Ritari J."/>
            <person name="Douillard F.P."/>
            <person name="Paul Ross R."/>
            <person name="Yang R."/>
            <person name="Briner A.E."/>
            <person name="Felis G.E."/>
            <person name="de Vos W.M."/>
            <person name="Barrangou R."/>
            <person name="Klaenhammer T.R."/>
            <person name="Caufield P.W."/>
            <person name="Cui Y."/>
            <person name="Zhang H."/>
            <person name="O'Toole P.W."/>
        </authorList>
    </citation>
    <scope>NUCLEOTIDE SEQUENCE [LARGE SCALE GENOMIC DNA]</scope>
    <source>
        <strain evidence="3 4">DSM 15945</strain>
    </source>
</reference>
<dbReference type="InterPro" id="IPR025164">
    <property type="entry name" value="Toastrack_DUF4097"/>
</dbReference>
<dbReference type="RefSeq" id="WP_056956515.1">
    <property type="nucleotide sequence ID" value="NZ_AZFJ01000044.1"/>
</dbReference>
<evidence type="ECO:0000256" key="1">
    <source>
        <dbReference type="SAM" id="MobiDB-lite"/>
    </source>
</evidence>
<organism evidence="3 4">
    <name type="scientific">Lacticaseibacillus pantheris DSM 15945 = JCM 12539 = NBRC 106106</name>
    <dbReference type="NCBI Taxonomy" id="1423783"/>
    <lineage>
        <taxon>Bacteria</taxon>
        <taxon>Bacillati</taxon>
        <taxon>Bacillota</taxon>
        <taxon>Bacilli</taxon>
        <taxon>Lactobacillales</taxon>
        <taxon>Lactobacillaceae</taxon>
        <taxon>Lacticaseibacillus</taxon>
    </lineage>
</organism>
<dbReference type="EMBL" id="AZFJ01000044">
    <property type="protein sequence ID" value="KRL86451.1"/>
    <property type="molecule type" value="Genomic_DNA"/>
</dbReference>
<dbReference type="PATRIC" id="fig|1423783.4.peg.721"/>
<evidence type="ECO:0000313" key="3">
    <source>
        <dbReference type="EMBL" id="KRL86451.1"/>
    </source>
</evidence>
<feature type="domain" description="DUF4097" evidence="2">
    <location>
        <begin position="214"/>
        <end position="389"/>
    </location>
</feature>
<feature type="region of interest" description="Disordered" evidence="1">
    <location>
        <begin position="68"/>
        <end position="97"/>
    </location>
</feature>
<dbReference type="STRING" id="1423783.FC50_GL000696"/>
<evidence type="ECO:0000313" key="4">
    <source>
        <dbReference type="Proteomes" id="UP000051922"/>
    </source>
</evidence>
<evidence type="ECO:0000259" key="2">
    <source>
        <dbReference type="Pfam" id="PF13349"/>
    </source>
</evidence>
<name>A0A0R1U573_9LACO</name>
<proteinExistence type="predicted"/>
<protein>
    <recommendedName>
        <fullName evidence="2">DUF4097 domain-containing protein</fullName>
    </recommendedName>
</protein>
<dbReference type="Proteomes" id="UP000051922">
    <property type="component" value="Unassembled WGS sequence"/>
</dbReference>
<accession>A0A0R1U573</accession>
<comment type="caution">
    <text evidence="3">The sequence shown here is derived from an EMBL/GenBank/DDBJ whole genome shotgun (WGS) entry which is preliminary data.</text>
</comment>